<comment type="caution">
    <text evidence="2">The sequence shown here is derived from an EMBL/GenBank/DDBJ whole genome shotgun (WGS) entry which is preliminary data.</text>
</comment>
<reference evidence="2 3" key="1">
    <citation type="submission" date="2017-08" db="EMBL/GenBank/DDBJ databases">
        <authorList>
            <person name="de Groot N.N."/>
        </authorList>
    </citation>
    <scope>NUCLEOTIDE SEQUENCE [LARGE SCALE GENOMIC DNA]</scope>
    <source>
        <strain evidence="2 3">PfR 37</strain>
    </source>
</reference>
<evidence type="ECO:0000259" key="1">
    <source>
        <dbReference type="Pfam" id="PF22809"/>
    </source>
</evidence>
<dbReference type="EMBL" id="NVXX01000014">
    <property type="protein sequence ID" value="PKH21523.1"/>
    <property type="molecule type" value="Genomic_DNA"/>
</dbReference>
<feature type="domain" description="DUF7014" evidence="1">
    <location>
        <begin position="190"/>
        <end position="304"/>
    </location>
</feature>
<evidence type="ECO:0000313" key="2">
    <source>
        <dbReference type="EMBL" id="PKH21523.1"/>
    </source>
</evidence>
<protein>
    <recommendedName>
        <fullName evidence="1">DUF7014 domain-containing protein</fullName>
    </recommendedName>
</protein>
<dbReference type="RefSeq" id="WP_003187528.1">
    <property type="nucleotide sequence ID" value="NZ_KZ477993.1"/>
</dbReference>
<sequence>MSFFEWLQGAVVIGNIFNVFSRRNENQTKPKKELTQQFRQRTFMLIRDVGPGLVETLEFLHDRLSYLLGHQNLSEKNNLSYADDAFEFLHTCSDPHFLDAIEYLVHWDGWRYLGGKHELVIDRLNEFLNVDDLPYFVTKPVWETREEIYRGAPTQFTGIRVQAKVIPKESQAIHETAIEPALKLLRQPAFLNANSEFMAALEDFRHGKFGDCVTKCNSSYESVMKVICGQKGFGYAQGDTTSKLIRTIMQKTEMDTFWEQPLMTVGTLRNKLSTSHGAGEVQKLVPEHVAKYTINMTASAIIFLHDQAYRAIL</sequence>
<organism evidence="2 3">
    <name type="scientific">Pseudomonas fluorescens</name>
    <dbReference type="NCBI Taxonomy" id="294"/>
    <lineage>
        <taxon>Bacteria</taxon>
        <taxon>Pseudomonadati</taxon>
        <taxon>Pseudomonadota</taxon>
        <taxon>Gammaproteobacteria</taxon>
        <taxon>Pseudomonadales</taxon>
        <taxon>Pseudomonadaceae</taxon>
        <taxon>Pseudomonas</taxon>
    </lineage>
</organism>
<dbReference type="Proteomes" id="UP000233564">
    <property type="component" value="Unassembled WGS sequence"/>
</dbReference>
<proteinExistence type="predicted"/>
<dbReference type="Pfam" id="PF22809">
    <property type="entry name" value="DUF7014"/>
    <property type="match status" value="1"/>
</dbReference>
<name>A0A2N1E7S5_PSEFL</name>
<accession>A0A2N1E7S5</accession>
<dbReference type="InterPro" id="IPR054280">
    <property type="entry name" value="DUF7014"/>
</dbReference>
<evidence type="ECO:0000313" key="3">
    <source>
        <dbReference type="Proteomes" id="UP000233564"/>
    </source>
</evidence>
<dbReference type="AlphaFoldDB" id="A0A2N1E7S5"/>
<gene>
    <name evidence="2" type="ORF">CIB54_10630</name>
</gene>